<feature type="transmembrane region" description="Helical" evidence="6">
    <location>
        <begin position="110"/>
        <end position="132"/>
    </location>
</feature>
<dbReference type="Proteomes" id="UP000198850">
    <property type="component" value="Unassembled WGS sequence"/>
</dbReference>
<proteinExistence type="predicted"/>
<protein>
    <submittedName>
        <fullName evidence="7">Threonine/homoserine/homoserine lactone efflux protein</fullName>
    </submittedName>
</protein>
<reference evidence="7 8" key="1">
    <citation type="submission" date="2016-10" db="EMBL/GenBank/DDBJ databases">
        <authorList>
            <person name="de Groot N.N."/>
        </authorList>
    </citation>
    <scope>NUCLEOTIDE SEQUENCE [LARGE SCALE GENOMIC DNA]</scope>
    <source>
        <strain evidence="7 8">DSM 19033</strain>
    </source>
</reference>
<dbReference type="RefSeq" id="WP_090556540.1">
    <property type="nucleotide sequence ID" value="NZ_FNRA01000005.1"/>
</dbReference>
<evidence type="ECO:0000256" key="2">
    <source>
        <dbReference type="ARBA" id="ARBA00022475"/>
    </source>
</evidence>
<evidence type="ECO:0000256" key="3">
    <source>
        <dbReference type="ARBA" id="ARBA00022692"/>
    </source>
</evidence>
<dbReference type="Pfam" id="PF01810">
    <property type="entry name" value="LysE"/>
    <property type="match status" value="1"/>
</dbReference>
<keyword evidence="3 6" id="KW-0812">Transmembrane</keyword>
<gene>
    <name evidence="7" type="ORF">SAMN05443550_10522</name>
</gene>
<evidence type="ECO:0000256" key="1">
    <source>
        <dbReference type="ARBA" id="ARBA00004651"/>
    </source>
</evidence>
<feature type="transmembrane region" description="Helical" evidence="6">
    <location>
        <begin position="183"/>
        <end position="204"/>
    </location>
</feature>
<dbReference type="GO" id="GO:0006865">
    <property type="term" value="P:amino acid transport"/>
    <property type="evidence" value="ECO:0007669"/>
    <property type="project" value="InterPro"/>
</dbReference>
<evidence type="ECO:0000256" key="5">
    <source>
        <dbReference type="ARBA" id="ARBA00023136"/>
    </source>
</evidence>
<name>A0A1H4DMT9_9SPHI</name>
<dbReference type="GO" id="GO:0005886">
    <property type="term" value="C:plasma membrane"/>
    <property type="evidence" value="ECO:0007669"/>
    <property type="project" value="UniProtKB-SubCell"/>
</dbReference>
<dbReference type="STRING" id="425514.SAMN05443550_10522"/>
<evidence type="ECO:0000256" key="4">
    <source>
        <dbReference type="ARBA" id="ARBA00022989"/>
    </source>
</evidence>
<organism evidence="7 8">
    <name type="scientific">Pedobacter hartonius</name>
    <dbReference type="NCBI Taxonomy" id="425514"/>
    <lineage>
        <taxon>Bacteria</taxon>
        <taxon>Pseudomonadati</taxon>
        <taxon>Bacteroidota</taxon>
        <taxon>Sphingobacteriia</taxon>
        <taxon>Sphingobacteriales</taxon>
        <taxon>Sphingobacteriaceae</taxon>
        <taxon>Pedobacter</taxon>
    </lineage>
</organism>
<comment type="subcellular location">
    <subcellularLocation>
        <location evidence="1">Cell membrane</location>
        <topology evidence="1">Multi-pass membrane protein</topology>
    </subcellularLocation>
</comment>
<dbReference type="PANTHER" id="PTHR38825:SF2">
    <property type="entry name" value="LYSINE TRANSPORTER LYSE"/>
    <property type="match status" value="1"/>
</dbReference>
<dbReference type="PANTHER" id="PTHR38825">
    <property type="entry name" value="LYSINE EXPORTER PROTEIN (LYSE/YGGA)"/>
    <property type="match status" value="1"/>
</dbReference>
<sequence length="207" mass="23532">MLFLTFFLGIILNSIGYIPPGNINLTVVQITVTRGIKQAIYFILAFSAIEVLFTLGVMRFVQWLSSEIKVGEYIDGVMIIMFLILGISTWRSRKEMPKADYSKKDSIRYGMLLGVLNPMQIPYWLFVGTYLISHEWIDKGYISLSIFSIGSGIGAAVALYGFARFAQYIQTKFTLNNYVVNKAIAGLFFALSAYHIFKLIYIHFIKN</sequence>
<dbReference type="EMBL" id="FNRA01000005">
    <property type="protein sequence ID" value="SEA74075.1"/>
    <property type="molecule type" value="Genomic_DNA"/>
</dbReference>
<evidence type="ECO:0000256" key="6">
    <source>
        <dbReference type="SAM" id="Phobius"/>
    </source>
</evidence>
<dbReference type="AlphaFoldDB" id="A0A1H4DMT9"/>
<dbReference type="InterPro" id="IPR001123">
    <property type="entry name" value="LeuE-type"/>
</dbReference>
<evidence type="ECO:0000313" key="7">
    <source>
        <dbReference type="EMBL" id="SEA74075.1"/>
    </source>
</evidence>
<keyword evidence="2" id="KW-1003">Cell membrane</keyword>
<accession>A0A1H4DMT9</accession>
<feature type="transmembrane region" description="Helical" evidence="6">
    <location>
        <begin position="144"/>
        <end position="163"/>
    </location>
</feature>
<keyword evidence="4 6" id="KW-1133">Transmembrane helix</keyword>
<feature type="transmembrane region" description="Helical" evidence="6">
    <location>
        <begin position="73"/>
        <end position="90"/>
    </location>
</feature>
<dbReference type="OrthoDB" id="9342487at2"/>
<evidence type="ECO:0000313" key="8">
    <source>
        <dbReference type="Proteomes" id="UP000198850"/>
    </source>
</evidence>
<keyword evidence="8" id="KW-1185">Reference proteome</keyword>
<keyword evidence="5 6" id="KW-0472">Membrane</keyword>
<feature type="transmembrane region" description="Helical" evidence="6">
    <location>
        <begin position="40"/>
        <end position="61"/>
    </location>
</feature>